<dbReference type="VEuPathDB" id="FungiDB:HpaG813181"/>
<sequence length="123" mass="13551">MTGRLLLLLLLAEWLPLALRRDTRGGWDISGNPCLGCTRSCDGLGTNRTTTTAVGTKEGTDEQKGCIYVSKVHLRTKLLGNAWHLRRGSLKSSLEAGWSLDSFSTDVLYGSMFRSKRNENCST</sequence>
<reference evidence="2" key="2">
    <citation type="submission" date="2015-06" db="UniProtKB">
        <authorList>
            <consortium name="EnsemblProtists"/>
        </authorList>
    </citation>
    <scope>IDENTIFICATION</scope>
    <source>
        <strain evidence="2">Emoy2</strain>
    </source>
</reference>
<accession>M4C266</accession>
<reference evidence="3" key="1">
    <citation type="journal article" date="2010" name="Science">
        <title>Signatures of adaptation to obligate biotrophy in the Hyaloperonospora arabidopsidis genome.</title>
        <authorList>
            <person name="Baxter L."/>
            <person name="Tripathy S."/>
            <person name="Ishaque N."/>
            <person name="Boot N."/>
            <person name="Cabral A."/>
            <person name="Kemen E."/>
            <person name="Thines M."/>
            <person name="Ah-Fong A."/>
            <person name="Anderson R."/>
            <person name="Badejoko W."/>
            <person name="Bittner-Eddy P."/>
            <person name="Boore J.L."/>
            <person name="Chibucos M.C."/>
            <person name="Coates M."/>
            <person name="Dehal P."/>
            <person name="Delehaunty K."/>
            <person name="Dong S."/>
            <person name="Downton P."/>
            <person name="Dumas B."/>
            <person name="Fabro G."/>
            <person name="Fronick C."/>
            <person name="Fuerstenberg S.I."/>
            <person name="Fulton L."/>
            <person name="Gaulin E."/>
            <person name="Govers F."/>
            <person name="Hughes L."/>
            <person name="Humphray S."/>
            <person name="Jiang R.H."/>
            <person name="Judelson H."/>
            <person name="Kamoun S."/>
            <person name="Kyung K."/>
            <person name="Meijer H."/>
            <person name="Minx P."/>
            <person name="Morris P."/>
            <person name="Nelson J."/>
            <person name="Phuntumart V."/>
            <person name="Qutob D."/>
            <person name="Rehmany A."/>
            <person name="Rougon-Cardoso A."/>
            <person name="Ryden P."/>
            <person name="Torto-Alalibo T."/>
            <person name="Studholme D."/>
            <person name="Wang Y."/>
            <person name="Win J."/>
            <person name="Wood J."/>
            <person name="Clifton S.W."/>
            <person name="Rogers J."/>
            <person name="Van den Ackerveken G."/>
            <person name="Jones J.D."/>
            <person name="McDowell J.M."/>
            <person name="Beynon J."/>
            <person name="Tyler B.M."/>
        </authorList>
    </citation>
    <scope>NUCLEOTIDE SEQUENCE [LARGE SCALE GENOMIC DNA]</scope>
    <source>
        <strain evidence="3">Emoy2</strain>
    </source>
</reference>
<evidence type="ECO:0000256" key="1">
    <source>
        <dbReference type="SAM" id="SignalP"/>
    </source>
</evidence>
<organism evidence="2 3">
    <name type="scientific">Hyaloperonospora arabidopsidis (strain Emoy2)</name>
    <name type="common">Downy mildew agent</name>
    <name type="synonym">Peronospora arabidopsidis</name>
    <dbReference type="NCBI Taxonomy" id="559515"/>
    <lineage>
        <taxon>Eukaryota</taxon>
        <taxon>Sar</taxon>
        <taxon>Stramenopiles</taxon>
        <taxon>Oomycota</taxon>
        <taxon>Peronosporomycetes</taxon>
        <taxon>Peronosporales</taxon>
        <taxon>Peronosporaceae</taxon>
        <taxon>Hyaloperonospora</taxon>
    </lineage>
</organism>
<name>M4C266_HYAAE</name>
<dbReference type="EMBL" id="JH598119">
    <property type="status" value="NOT_ANNOTATED_CDS"/>
    <property type="molecule type" value="Genomic_DNA"/>
</dbReference>
<dbReference type="EnsemblProtists" id="HpaT813181">
    <property type="protein sequence ID" value="HpaP813181"/>
    <property type="gene ID" value="HpaG813181"/>
</dbReference>
<dbReference type="InParanoid" id="M4C266"/>
<dbReference type="Proteomes" id="UP000011713">
    <property type="component" value="Unassembled WGS sequence"/>
</dbReference>
<feature type="chain" id="PRO_5004049157" description="RxLR effector candidate protein" evidence="1">
    <location>
        <begin position="21"/>
        <end position="123"/>
    </location>
</feature>
<dbReference type="HOGENOM" id="CLU_2019654_0_0_1"/>
<keyword evidence="1" id="KW-0732">Signal</keyword>
<evidence type="ECO:0000313" key="2">
    <source>
        <dbReference type="EnsemblProtists" id="HpaP813181"/>
    </source>
</evidence>
<dbReference type="AlphaFoldDB" id="M4C266"/>
<keyword evidence="3" id="KW-1185">Reference proteome</keyword>
<evidence type="ECO:0000313" key="3">
    <source>
        <dbReference type="Proteomes" id="UP000011713"/>
    </source>
</evidence>
<protein>
    <recommendedName>
        <fullName evidence="4">RxLR effector candidate protein</fullName>
    </recommendedName>
</protein>
<feature type="signal peptide" evidence="1">
    <location>
        <begin position="1"/>
        <end position="20"/>
    </location>
</feature>
<evidence type="ECO:0008006" key="4">
    <source>
        <dbReference type="Google" id="ProtNLM"/>
    </source>
</evidence>
<proteinExistence type="predicted"/>